<dbReference type="EMBL" id="KQ978966">
    <property type="protein sequence ID" value="KYN26888.1"/>
    <property type="molecule type" value="Genomic_DNA"/>
</dbReference>
<keyword evidence="2" id="KW-1185">Reference proteome</keyword>
<reference evidence="1 2" key="1">
    <citation type="submission" date="2015-09" db="EMBL/GenBank/DDBJ databases">
        <title>Trachymyrmex cornetzi WGS genome.</title>
        <authorList>
            <person name="Nygaard S."/>
            <person name="Hu H."/>
            <person name="Boomsma J."/>
            <person name="Zhang G."/>
        </authorList>
    </citation>
    <scope>NUCLEOTIDE SEQUENCE [LARGE SCALE GENOMIC DNA]</scope>
    <source>
        <strain evidence="1">Tcor2-1</strain>
        <tissue evidence="1">Whole body</tissue>
    </source>
</reference>
<evidence type="ECO:0000313" key="1">
    <source>
        <dbReference type="EMBL" id="KYN26888.1"/>
    </source>
</evidence>
<proteinExistence type="predicted"/>
<accession>A0A151JLW6</accession>
<organism evidence="1 2">
    <name type="scientific">Trachymyrmex cornetzi</name>
    <dbReference type="NCBI Taxonomy" id="471704"/>
    <lineage>
        <taxon>Eukaryota</taxon>
        <taxon>Metazoa</taxon>
        <taxon>Ecdysozoa</taxon>
        <taxon>Arthropoda</taxon>
        <taxon>Hexapoda</taxon>
        <taxon>Insecta</taxon>
        <taxon>Pterygota</taxon>
        <taxon>Neoptera</taxon>
        <taxon>Endopterygota</taxon>
        <taxon>Hymenoptera</taxon>
        <taxon>Apocrita</taxon>
        <taxon>Aculeata</taxon>
        <taxon>Formicoidea</taxon>
        <taxon>Formicidae</taxon>
        <taxon>Myrmicinae</taxon>
        <taxon>Trachymyrmex</taxon>
    </lineage>
</organism>
<name>A0A151JLW6_9HYME</name>
<gene>
    <name evidence="1" type="ORF">ALC57_03703</name>
</gene>
<dbReference type="Proteomes" id="UP000078492">
    <property type="component" value="Unassembled WGS sequence"/>
</dbReference>
<sequence>MPAHVHPAVHEIYRAIHKVSPITLSGRFIYAVPSSAAFKGPSELILWLRRLSPLGSGFGVRPLPAEWALKHHSSSMGDNLRTRHIFERKYKSSFYETHCGST</sequence>
<protein>
    <submittedName>
        <fullName evidence="1">Uncharacterized protein</fullName>
    </submittedName>
</protein>
<dbReference type="AlphaFoldDB" id="A0A151JLW6"/>
<evidence type="ECO:0000313" key="2">
    <source>
        <dbReference type="Proteomes" id="UP000078492"/>
    </source>
</evidence>